<dbReference type="RefSeq" id="WP_058116994.1">
    <property type="nucleotide sequence ID" value="NZ_CAUFHD010000045.1"/>
</dbReference>
<reference evidence="2 4" key="3">
    <citation type="submission" date="2018-04" db="EMBL/GenBank/DDBJ databases">
        <title>Genomic Encyclopedia of Type Strains, Phase IV (KMG-IV): sequencing the most valuable type-strain genomes for metagenomic binning, comparative biology and taxonomic classification.</title>
        <authorList>
            <person name="Goeker M."/>
        </authorList>
    </citation>
    <scope>NUCLEOTIDE SEQUENCE [LARGE SCALE GENOMIC DNA]</scope>
    <source>
        <strain evidence="2 4">DSM 26588</strain>
    </source>
</reference>
<evidence type="ECO:0000313" key="2">
    <source>
        <dbReference type="EMBL" id="PVY59559.1"/>
    </source>
</evidence>
<keyword evidence="3" id="KW-1185">Reference proteome</keyword>
<dbReference type="AlphaFoldDB" id="A0A0S2W0Q3"/>
<organism evidence="1 3">
    <name type="scientific">Intestinimonas butyriciproducens</name>
    <dbReference type="NCBI Taxonomy" id="1297617"/>
    <lineage>
        <taxon>Bacteria</taxon>
        <taxon>Bacillati</taxon>
        <taxon>Bacillota</taxon>
        <taxon>Clostridia</taxon>
        <taxon>Eubacteriales</taxon>
        <taxon>Intestinimonas</taxon>
    </lineage>
</organism>
<dbReference type="EMBL" id="CP011307">
    <property type="protein sequence ID" value="ALP92905.1"/>
    <property type="molecule type" value="Genomic_DNA"/>
</dbReference>
<dbReference type="GeneID" id="93228185"/>
<proteinExistence type="predicted"/>
<evidence type="ECO:0000313" key="1">
    <source>
        <dbReference type="EMBL" id="ALP92905.1"/>
    </source>
</evidence>
<gene>
    <name evidence="2" type="ORF">C7373_10172</name>
    <name evidence="1" type="ORF">IB211_00510</name>
</gene>
<dbReference type="eggNOG" id="ENOG5033JUA">
    <property type="taxonomic scope" value="Bacteria"/>
</dbReference>
<dbReference type="OrthoDB" id="2068559at2"/>
<reference evidence="1 3" key="1">
    <citation type="journal article" date="2015" name="Nat. Commun.">
        <title>Production of butyrate from lysine and the Amadori product fructoselysine by a human gut commensal.</title>
        <authorList>
            <person name="Bui T.P."/>
            <person name="Ritari J."/>
            <person name="Boeren S."/>
            <person name="de Waard P."/>
            <person name="Plugge C.M."/>
            <person name="de Vos W.M."/>
        </authorList>
    </citation>
    <scope>NUCLEOTIDE SEQUENCE [LARGE SCALE GENOMIC DNA]</scope>
    <source>
        <strain evidence="1 3">AF211</strain>
    </source>
</reference>
<sequence>MAAETANYGLKKPSAEDFYNIEDFNWNADVIDAELAKRAELGEDGRVPAAQLPAMDFDPAGSAAAVQTALSGHTGDNVRHLTAAERTAWNAKAAGDHTHTAAQVGAVPTTRKVNGKALSADVTLAAADVGAAAAGHSHAASGVTAGTLAGKVNANASAAGTLTAAQVRDISVGTAELTPGTSALVTGSLYFVYE</sequence>
<dbReference type="Proteomes" id="UP000064844">
    <property type="component" value="Chromosome"/>
</dbReference>
<accession>A0A0S2W0Q3</accession>
<dbReference type="Proteomes" id="UP000245778">
    <property type="component" value="Unassembled WGS sequence"/>
</dbReference>
<dbReference type="EMBL" id="QEKK01000001">
    <property type="protein sequence ID" value="PVY59559.1"/>
    <property type="molecule type" value="Genomic_DNA"/>
</dbReference>
<evidence type="ECO:0000313" key="4">
    <source>
        <dbReference type="Proteomes" id="UP000245778"/>
    </source>
</evidence>
<name>A0A0S2W0Q3_9FIRM</name>
<reference evidence="3" key="2">
    <citation type="submission" date="2015-04" db="EMBL/GenBank/DDBJ databases">
        <title>A butyrogenic pathway from the amino acid lysine in a human gut commensal.</title>
        <authorList>
            <person name="de Vos W.M."/>
            <person name="Bui N.T.P."/>
            <person name="Plugge C.M."/>
            <person name="Ritari J."/>
        </authorList>
    </citation>
    <scope>NUCLEOTIDE SEQUENCE [LARGE SCALE GENOMIC DNA]</scope>
    <source>
        <strain evidence="3">AF211</strain>
    </source>
</reference>
<protein>
    <submittedName>
        <fullName evidence="1">Glycoprotein gp2</fullName>
    </submittedName>
</protein>
<dbReference type="KEGG" id="ibu:IB211_00510"/>
<dbReference type="PATRIC" id="fig|1297617.4.peg.518"/>
<evidence type="ECO:0000313" key="3">
    <source>
        <dbReference type="Proteomes" id="UP000064844"/>
    </source>
</evidence>
<dbReference type="STRING" id="1297617.IB211_00510"/>